<proteinExistence type="predicted"/>
<evidence type="ECO:0000313" key="1">
    <source>
        <dbReference type="EMBL" id="XDV59959.1"/>
    </source>
</evidence>
<organism evidence="1">
    <name type="scientific">Bradyrhizobium sp. LLZ17</name>
    <dbReference type="NCBI Taxonomy" id="3239388"/>
    <lineage>
        <taxon>Bacteria</taxon>
        <taxon>Pseudomonadati</taxon>
        <taxon>Pseudomonadota</taxon>
        <taxon>Alphaproteobacteria</taxon>
        <taxon>Hyphomicrobiales</taxon>
        <taxon>Nitrobacteraceae</taxon>
        <taxon>Bradyrhizobium</taxon>
    </lineage>
</organism>
<protein>
    <submittedName>
        <fullName evidence="1">Uncharacterized protein</fullName>
    </submittedName>
</protein>
<dbReference type="RefSeq" id="WP_369725188.1">
    <property type="nucleotide sequence ID" value="NZ_CP165734.1"/>
</dbReference>
<reference evidence="1" key="1">
    <citation type="submission" date="2024-08" db="EMBL/GenBank/DDBJ databases">
        <authorList>
            <person name="Chaddad Z."/>
            <person name="Lamrabet M."/>
            <person name="Bouhnik O."/>
            <person name="Alami S."/>
            <person name="Wipf D."/>
            <person name="Courty P.E."/>
            <person name="Missbah El Idrissi M."/>
        </authorList>
    </citation>
    <scope>NUCLEOTIDE SEQUENCE</scope>
    <source>
        <strain evidence="1">LLZ17</strain>
    </source>
</reference>
<gene>
    <name evidence="1" type="ORF">AB8Z38_11675</name>
</gene>
<accession>A0AB39XPR1</accession>
<dbReference type="EMBL" id="CP165734">
    <property type="protein sequence ID" value="XDV59959.1"/>
    <property type="molecule type" value="Genomic_DNA"/>
</dbReference>
<sequence length="75" mass="8833">MIEAQRVEAATMIGYNMLRALGRLLHALIEWDVRLARLLWLGTGAMTKSRMDDPVYKENVQRLVERNRRFEDSKE</sequence>
<name>A0AB39XPR1_9BRAD</name>
<dbReference type="AlphaFoldDB" id="A0AB39XPR1"/>